<proteinExistence type="predicted"/>
<feature type="domain" description="SpoVT-AbrB" evidence="1">
    <location>
        <begin position="3"/>
        <end position="46"/>
    </location>
</feature>
<dbReference type="SMART" id="SM00966">
    <property type="entry name" value="SpoVT_AbrB"/>
    <property type="match status" value="1"/>
</dbReference>
<dbReference type="InterPro" id="IPR007159">
    <property type="entry name" value="SpoVT-AbrB_dom"/>
</dbReference>
<protein>
    <recommendedName>
        <fullName evidence="1">SpoVT-AbrB domain-containing protein</fullName>
    </recommendedName>
</protein>
<dbReference type="EMBL" id="VSSQ01042024">
    <property type="protein sequence ID" value="MPM95547.1"/>
    <property type="molecule type" value="Genomic_DNA"/>
</dbReference>
<evidence type="ECO:0000259" key="1">
    <source>
        <dbReference type="PROSITE" id="PS51740"/>
    </source>
</evidence>
<dbReference type="AlphaFoldDB" id="A0A645E1K3"/>
<gene>
    <name evidence="2" type="ORF">SDC9_142702</name>
</gene>
<organism evidence="2">
    <name type="scientific">bioreactor metagenome</name>
    <dbReference type="NCBI Taxonomy" id="1076179"/>
    <lineage>
        <taxon>unclassified sequences</taxon>
        <taxon>metagenomes</taxon>
        <taxon>ecological metagenomes</taxon>
    </lineage>
</organism>
<dbReference type="InterPro" id="IPR037914">
    <property type="entry name" value="SpoVT-AbrB_sf"/>
</dbReference>
<dbReference type="PROSITE" id="PS51740">
    <property type="entry name" value="SPOVT_ABRB"/>
    <property type="match status" value="1"/>
</dbReference>
<name>A0A645E1K3_9ZZZZ</name>
<sequence length="80" mass="9418">MEVSIVKIGNSRGFRLSKTLLEKYQIKDKVELILEKNQIVIKPVAEPRKGWDLKFKKMHENGDDKLLIGDVFEDENMEDW</sequence>
<reference evidence="2" key="1">
    <citation type="submission" date="2019-08" db="EMBL/GenBank/DDBJ databases">
        <authorList>
            <person name="Kucharzyk K."/>
            <person name="Murdoch R.W."/>
            <person name="Higgins S."/>
            <person name="Loffler F."/>
        </authorList>
    </citation>
    <scope>NUCLEOTIDE SEQUENCE</scope>
</reference>
<accession>A0A645E1K3</accession>
<dbReference type="SUPFAM" id="SSF89447">
    <property type="entry name" value="AbrB/MazE/MraZ-like"/>
    <property type="match status" value="1"/>
</dbReference>
<comment type="caution">
    <text evidence="2">The sequence shown here is derived from an EMBL/GenBank/DDBJ whole genome shotgun (WGS) entry which is preliminary data.</text>
</comment>
<evidence type="ECO:0000313" key="2">
    <source>
        <dbReference type="EMBL" id="MPM95547.1"/>
    </source>
</evidence>
<dbReference type="Gene3D" id="2.10.260.10">
    <property type="match status" value="1"/>
</dbReference>
<dbReference type="GO" id="GO:0003677">
    <property type="term" value="F:DNA binding"/>
    <property type="evidence" value="ECO:0007669"/>
    <property type="project" value="InterPro"/>
</dbReference>